<dbReference type="PANTHER" id="PTHR42684">
    <property type="entry name" value="ADENOSYLMETHIONINE-8-AMINO-7-OXONONANOATE AMINOTRANSFERASE"/>
    <property type="match status" value="1"/>
</dbReference>
<dbReference type="GO" id="GO:0004141">
    <property type="term" value="F:dethiobiotin synthase activity"/>
    <property type="evidence" value="ECO:0007669"/>
    <property type="project" value="InterPro"/>
</dbReference>
<protein>
    <recommendedName>
        <fullName evidence="7">Onanonoxo-7-onima-8-eninoihtemlysoneda</fullName>
    </recommendedName>
</protein>
<comment type="caution">
    <text evidence="5">The sequence shown here is derived from an EMBL/GenBank/DDBJ whole genome shotgun (WGS) entry which is preliminary data.</text>
</comment>
<sequence length="775" mass="82951">MSWRVPLAHPIYTIFGANTGVGKTIISTLLVKAFGPDVTYIKPVSTGPLSEADYLHVEKYAGVVGRVLYQFDEPCSPHIAAGQNPPADSLILQKLAQAVQGAGGPTFVESAGGVHSPGPAGSSQLDLYRPFRLPVVLVADSKLGGISTTVSAYESLRLHGYDVAALVGFKSEWGNLPYLSTKLPVPVVQLPPPPARREDAEEDAENMGVYYDVVARSAIMAALRRELQDGHEARVARLREMPGLALSKLWYPFTQHAHLSESGVTTIDSAHDDDFATFEPAATELRPVFDGSASWWTQGLGHGNATLSLEAAYAASRYGHVILPNAVNEPALALAERLLATVGRGWAGRVYYSDNGSTAMEVALKMALKASRARYGQEGTKESLGLGIIGLTGSYHGDTIGAMDASDPNIYNQEVDWYQARGLFFDPPSLLMRNGRWELRVPAQAGQDTPAESFESLNDVFDLSRRRGSEVARVYGTWIRTQLEAALDRGQRFGALIFEPILLGAGGMVFVDPLFQHLLVAVVRSSTRLCPPAPSPSSPLAAADEDDDGGIAPWTGLPVITDEVFVGLYRLSRRRSFDLLDLVPDISVNAKLLTGGVVPLATTLATESIFRTFFRPGKEEALLHGHSYTAHPVGTSVAAKSLELLDGLYGAEGDGDFVSGRRAAWADAPVWSVWDPAAVVALSHHRKVHGVLCLGSVLALTLVDEAGGYGSTVAAALVTRLRTHGARDADADGHRPGRGVMVRPLGNVVYLMASQVTTADTAAEIQAILLAQLNK</sequence>
<dbReference type="Gene3D" id="3.90.1150.10">
    <property type="entry name" value="Aspartate Aminotransferase, domain 1"/>
    <property type="match status" value="1"/>
</dbReference>
<dbReference type="STRING" id="1097556.R4XG10"/>
<dbReference type="GO" id="GO:0004015">
    <property type="term" value="F:adenosylmethionine-8-amino-7-oxononanoate transaminase activity"/>
    <property type="evidence" value="ECO:0007669"/>
    <property type="project" value="TreeGrafter"/>
</dbReference>
<dbReference type="Pfam" id="PF00202">
    <property type="entry name" value="Aminotran_3"/>
    <property type="match status" value="2"/>
</dbReference>
<evidence type="ECO:0000256" key="1">
    <source>
        <dbReference type="ARBA" id="ARBA00004173"/>
    </source>
</evidence>
<evidence type="ECO:0000313" key="6">
    <source>
        <dbReference type="Proteomes" id="UP000013776"/>
    </source>
</evidence>
<evidence type="ECO:0000256" key="4">
    <source>
        <dbReference type="ARBA" id="ARBA00022898"/>
    </source>
</evidence>
<dbReference type="GO" id="GO:0000287">
    <property type="term" value="F:magnesium ion binding"/>
    <property type="evidence" value="ECO:0007669"/>
    <property type="project" value="InterPro"/>
</dbReference>
<name>R4XG10_TAPDE</name>
<dbReference type="SUPFAM" id="SSF53383">
    <property type="entry name" value="PLP-dependent transferases"/>
    <property type="match status" value="1"/>
</dbReference>
<dbReference type="Pfam" id="PF13500">
    <property type="entry name" value="AAA_26"/>
    <property type="match status" value="1"/>
</dbReference>
<dbReference type="AlphaFoldDB" id="R4XG10"/>
<dbReference type="UniPathway" id="UPA00078"/>
<dbReference type="Gene3D" id="3.40.50.300">
    <property type="entry name" value="P-loop containing nucleotide triphosphate hydrolases"/>
    <property type="match status" value="1"/>
</dbReference>
<dbReference type="InterPro" id="IPR004472">
    <property type="entry name" value="DTB_synth_BioD"/>
</dbReference>
<dbReference type="InterPro" id="IPR015424">
    <property type="entry name" value="PyrdxlP-dep_Trfase"/>
</dbReference>
<dbReference type="PROSITE" id="PS00600">
    <property type="entry name" value="AA_TRANSFER_CLASS_3"/>
    <property type="match status" value="1"/>
</dbReference>
<evidence type="ECO:0008006" key="7">
    <source>
        <dbReference type="Google" id="ProtNLM"/>
    </source>
</evidence>
<keyword evidence="6" id="KW-1185">Reference proteome</keyword>
<dbReference type="InterPro" id="IPR049704">
    <property type="entry name" value="Aminotrans_3_PPA_site"/>
</dbReference>
<gene>
    <name evidence="5" type="ORF">TAPDE_005163</name>
</gene>
<dbReference type="VEuPathDB" id="FungiDB:TAPDE_005163"/>
<dbReference type="GO" id="GO:0009102">
    <property type="term" value="P:biotin biosynthetic process"/>
    <property type="evidence" value="ECO:0007669"/>
    <property type="project" value="UniProtKB-UniPathway"/>
</dbReference>
<dbReference type="HAMAP" id="MF_00336">
    <property type="entry name" value="BioD"/>
    <property type="match status" value="1"/>
</dbReference>
<dbReference type="InterPro" id="IPR015421">
    <property type="entry name" value="PyrdxlP-dep_Trfase_major"/>
</dbReference>
<dbReference type="GO" id="GO:0030170">
    <property type="term" value="F:pyridoxal phosphate binding"/>
    <property type="evidence" value="ECO:0007669"/>
    <property type="project" value="InterPro"/>
</dbReference>
<dbReference type="PANTHER" id="PTHR42684:SF3">
    <property type="entry name" value="ADENOSYLMETHIONINE-8-AMINO-7-OXONONANOATE AMINOTRANSFERASE"/>
    <property type="match status" value="1"/>
</dbReference>
<organism evidence="5 6">
    <name type="scientific">Taphrina deformans (strain PYCC 5710 / ATCC 11124 / CBS 356.35 / IMI 108563 / JCM 9778 / NBRC 8474)</name>
    <name type="common">Peach leaf curl fungus</name>
    <name type="synonym">Lalaria deformans</name>
    <dbReference type="NCBI Taxonomy" id="1097556"/>
    <lineage>
        <taxon>Eukaryota</taxon>
        <taxon>Fungi</taxon>
        <taxon>Dikarya</taxon>
        <taxon>Ascomycota</taxon>
        <taxon>Taphrinomycotina</taxon>
        <taxon>Taphrinomycetes</taxon>
        <taxon>Taphrinales</taxon>
        <taxon>Taphrinaceae</taxon>
        <taxon>Taphrina</taxon>
    </lineage>
</organism>
<dbReference type="InterPro" id="IPR005814">
    <property type="entry name" value="Aminotrans_3"/>
</dbReference>
<dbReference type="SUPFAM" id="SSF52540">
    <property type="entry name" value="P-loop containing nucleoside triphosphate hydrolases"/>
    <property type="match status" value="1"/>
</dbReference>
<dbReference type="Proteomes" id="UP000013776">
    <property type="component" value="Unassembled WGS sequence"/>
</dbReference>
<comment type="subcellular location">
    <subcellularLocation>
        <location evidence="1">Mitochondrion</location>
    </subcellularLocation>
</comment>
<reference evidence="5 6" key="1">
    <citation type="journal article" date="2013" name="MBio">
        <title>Genome sequencing of the plant pathogen Taphrina deformans, the causal agent of peach leaf curl.</title>
        <authorList>
            <person name="Cisse O.H."/>
            <person name="Almeida J.M.G.C.F."/>
            <person name="Fonseca A."/>
            <person name="Kumar A.A."/>
            <person name="Salojaervi J."/>
            <person name="Overmyer K."/>
            <person name="Hauser P.M."/>
            <person name="Pagni M."/>
        </authorList>
    </citation>
    <scope>NUCLEOTIDE SEQUENCE [LARGE SCALE GENOMIC DNA]</scope>
    <source>
        <strain evidence="6">PYCC 5710 / ATCC 11124 / CBS 356.35 / IMI 108563 / JCM 9778 / NBRC 8474</strain>
    </source>
</reference>
<evidence type="ECO:0000256" key="2">
    <source>
        <dbReference type="ARBA" id="ARBA00022576"/>
    </source>
</evidence>
<accession>R4XG10</accession>
<keyword evidence="4" id="KW-0663">Pyridoxal phosphate</keyword>
<dbReference type="OrthoDB" id="425114at2759"/>
<evidence type="ECO:0000256" key="3">
    <source>
        <dbReference type="ARBA" id="ARBA00022679"/>
    </source>
</evidence>
<dbReference type="EMBL" id="CAHR02000280">
    <property type="protein sequence ID" value="CCG84650.1"/>
    <property type="molecule type" value="Genomic_DNA"/>
</dbReference>
<keyword evidence="3" id="KW-0808">Transferase</keyword>
<dbReference type="CDD" id="cd03109">
    <property type="entry name" value="DTBS"/>
    <property type="match status" value="1"/>
</dbReference>
<dbReference type="GO" id="GO:0005739">
    <property type="term" value="C:mitochondrion"/>
    <property type="evidence" value="ECO:0007669"/>
    <property type="project" value="UniProtKB-SubCell"/>
</dbReference>
<dbReference type="InterPro" id="IPR015422">
    <property type="entry name" value="PyrdxlP-dep_Trfase_small"/>
</dbReference>
<dbReference type="Gene3D" id="3.40.640.10">
    <property type="entry name" value="Type I PLP-dependent aspartate aminotransferase-like (Major domain)"/>
    <property type="match status" value="1"/>
</dbReference>
<keyword evidence="2" id="KW-0032">Aminotransferase</keyword>
<dbReference type="InterPro" id="IPR027417">
    <property type="entry name" value="P-loop_NTPase"/>
</dbReference>
<dbReference type="eggNOG" id="KOG1401">
    <property type="taxonomic scope" value="Eukaryota"/>
</dbReference>
<proteinExistence type="inferred from homology"/>
<evidence type="ECO:0000313" key="5">
    <source>
        <dbReference type="EMBL" id="CCG84650.1"/>
    </source>
</evidence>
<dbReference type="GO" id="GO:0005524">
    <property type="term" value="F:ATP binding"/>
    <property type="evidence" value="ECO:0007669"/>
    <property type="project" value="InterPro"/>
</dbReference>